<gene>
    <name evidence="1" type="ORF">SKC38_01295</name>
</gene>
<evidence type="ECO:0000313" key="2">
    <source>
        <dbReference type="Proteomes" id="UP001598114"/>
    </source>
</evidence>
<proteinExistence type="predicted"/>
<sequence length="296" mass="32479">MIKHKLVQLISIVFVGMSLPALGQVDPIYSLYRFNPQNITPAHVGGYEGTEITVMNRQQWMGIEGAPKTMGITANMKWGKQKGVGIVGLLDEAGPMKTVHVGLDFAYHVRLNEDWSFSGGIRGGVGNMTLNFNGIRLPQSGDEAFATDRSTGMQVNTGWGVKVYKGDGLFFSVSQPRMFRYDFGTTGAAYKDSPSFFVMTGTKWPVSEKLTLYPSALIRLATDLPASYDVNVVANMHGKLDAGLGYRGGESIGIRLGVQMTKVFYLGYVYELPTSQISKMTSQSHELALRVRLAKK</sequence>
<dbReference type="Pfam" id="PF11751">
    <property type="entry name" value="PorP_SprF"/>
    <property type="match status" value="1"/>
</dbReference>
<dbReference type="RefSeq" id="WP_377974414.1">
    <property type="nucleotide sequence ID" value="NZ_JBBKYA010000001.1"/>
</dbReference>
<dbReference type="NCBIfam" id="TIGR03519">
    <property type="entry name" value="T9SS_PorP_fam"/>
    <property type="match status" value="1"/>
</dbReference>
<name>A0ABW6CVA3_9BACT</name>
<evidence type="ECO:0000313" key="1">
    <source>
        <dbReference type="EMBL" id="MFD3274859.1"/>
    </source>
</evidence>
<reference evidence="1 2" key="1">
    <citation type="submission" date="2024-03" db="EMBL/GenBank/DDBJ databases">
        <title>Aquirufa genome sequencing.</title>
        <authorList>
            <person name="Pitt A."/>
            <person name="Hahn M.W."/>
        </authorList>
    </citation>
    <scope>NUCLEOTIDE SEQUENCE [LARGE SCALE GENOMIC DNA]</scope>
    <source>
        <strain evidence="1 2">PLAD-142S6K</strain>
    </source>
</reference>
<organism evidence="1 2">
    <name type="scientific">Aquirufa echingensis</name>
    <dbReference type="NCBI Taxonomy" id="3096516"/>
    <lineage>
        <taxon>Bacteria</taxon>
        <taxon>Pseudomonadati</taxon>
        <taxon>Bacteroidota</taxon>
        <taxon>Cytophagia</taxon>
        <taxon>Cytophagales</taxon>
        <taxon>Flectobacillaceae</taxon>
        <taxon>Aquirufa</taxon>
    </lineage>
</organism>
<dbReference type="InterPro" id="IPR019861">
    <property type="entry name" value="PorP/SprF_Bacteroidetes"/>
</dbReference>
<dbReference type="EMBL" id="JBBKYA010000001">
    <property type="protein sequence ID" value="MFD3274859.1"/>
    <property type="molecule type" value="Genomic_DNA"/>
</dbReference>
<comment type="caution">
    <text evidence="1">The sequence shown here is derived from an EMBL/GenBank/DDBJ whole genome shotgun (WGS) entry which is preliminary data.</text>
</comment>
<keyword evidence="2" id="KW-1185">Reference proteome</keyword>
<accession>A0ABW6CVA3</accession>
<protein>
    <submittedName>
        <fullName evidence="1">PorP/SprF family type IX secretion system membrane protein</fullName>
    </submittedName>
</protein>
<dbReference type="Proteomes" id="UP001598114">
    <property type="component" value="Unassembled WGS sequence"/>
</dbReference>